<keyword evidence="3" id="KW-1185">Reference proteome</keyword>
<keyword evidence="2" id="KW-0378">Hydrolase</keyword>
<evidence type="ECO:0000259" key="1">
    <source>
        <dbReference type="SMART" id="SM00507"/>
    </source>
</evidence>
<evidence type="ECO:0000313" key="3">
    <source>
        <dbReference type="Proteomes" id="UP000555546"/>
    </source>
</evidence>
<dbReference type="CDD" id="cd00085">
    <property type="entry name" value="HNHc"/>
    <property type="match status" value="1"/>
</dbReference>
<accession>A0A7W9B131</accession>
<dbReference type="Pfam" id="PF13671">
    <property type="entry name" value="AAA_33"/>
    <property type="match status" value="1"/>
</dbReference>
<keyword evidence="2" id="KW-0255">Endonuclease</keyword>
<dbReference type="Proteomes" id="UP000555546">
    <property type="component" value="Unassembled WGS sequence"/>
</dbReference>
<dbReference type="RefSeq" id="WP_183657525.1">
    <property type="nucleotide sequence ID" value="NZ_JACIJG010000027.1"/>
</dbReference>
<comment type="caution">
    <text evidence="2">The sequence shown here is derived from an EMBL/GenBank/DDBJ whole genome shotgun (WGS) entry which is preliminary data.</text>
</comment>
<gene>
    <name evidence="2" type="ORF">FHS76_004217</name>
</gene>
<keyword evidence="2" id="KW-0540">Nuclease</keyword>
<evidence type="ECO:0000313" key="2">
    <source>
        <dbReference type="EMBL" id="MBB5704300.1"/>
    </source>
</evidence>
<proteinExistence type="predicted"/>
<feature type="domain" description="HNH nuclease" evidence="1">
    <location>
        <begin position="50"/>
        <end position="110"/>
    </location>
</feature>
<dbReference type="EMBL" id="JACIJG010000027">
    <property type="protein sequence ID" value="MBB5704300.1"/>
    <property type="molecule type" value="Genomic_DNA"/>
</dbReference>
<reference evidence="2 3" key="1">
    <citation type="submission" date="2020-08" db="EMBL/GenBank/DDBJ databases">
        <title>Genomic Encyclopedia of Type Strains, Phase IV (KMG-IV): sequencing the most valuable type-strain genomes for metagenomic binning, comparative biology and taxonomic classification.</title>
        <authorList>
            <person name="Goeker M."/>
        </authorList>
    </citation>
    <scope>NUCLEOTIDE SEQUENCE [LARGE SCALE GENOMIC DNA]</scope>
    <source>
        <strain evidence="2 3">DSM 26944</strain>
    </source>
</reference>
<sequence length="288" mass="33109">MAKIKTLKPLVSTMKPRLTVDRKQQEAVRLRERDQNTEWRAWYKTSKWQRLREQVLVRDGYKCQRTGVLLIGKHPAPNSPVVDHIKPHRGDAALFWDMDNLQSVSKEYHDSIKQAQERADKVAAIHPKWLQPSFIPLTIVCGPAGSGKSTYVARNKGPFDLVIDLDVIASEISGEPTHGWDRDKWLNAALYRRNDMLGSLSRPSNHRAAWFIVAEPKAKHRDWWQQTLKPEAIIVLEVDEPTCMAQASRDPDRDMARTEQAITNWWANYEPRIGDRVIRGAINRNVAP</sequence>
<dbReference type="InterPro" id="IPR027417">
    <property type="entry name" value="P-loop_NTPase"/>
</dbReference>
<dbReference type="SUPFAM" id="SSF52540">
    <property type="entry name" value="P-loop containing nucleoside triphosphate hydrolases"/>
    <property type="match status" value="1"/>
</dbReference>
<dbReference type="AlphaFoldDB" id="A0A7W9B131"/>
<name>A0A7W9B131_9HYPH</name>
<dbReference type="Gene3D" id="3.40.50.300">
    <property type="entry name" value="P-loop containing nucleotide triphosphate hydrolases"/>
    <property type="match status" value="1"/>
</dbReference>
<dbReference type="GO" id="GO:0004519">
    <property type="term" value="F:endonuclease activity"/>
    <property type="evidence" value="ECO:0007669"/>
    <property type="project" value="UniProtKB-KW"/>
</dbReference>
<organism evidence="2 3">
    <name type="scientific">Brucella daejeonensis</name>
    <dbReference type="NCBI Taxonomy" id="659015"/>
    <lineage>
        <taxon>Bacteria</taxon>
        <taxon>Pseudomonadati</taxon>
        <taxon>Pseudomonadota</taxon>
        <taxon>Alphaproteobacteria</taxon>
        <taxon>Hyphomicrobiales</taxon>
        <taxon>Brucellaceae</taxon>
        <taxon>Brucella/Ochrobactrum group</taxon>
        <taxon>Brucella</taxon>
    </lineage>
</organism>
<dbReference type="SMART" id="SM00507">
    <property type="entry name" value="HNHc"/>
    <property type="match status" value="1"/>
</dbReference>
<protein>
    <submittedName>
        <fullName evidence="2">5-methylcytosine-specific restriction endonuclease McrA</fullName>
    </submittedName>
</protein>
<dbReference type="InterPro" id="IPR003615">
    <property type="entry name" value="HNH_nuc"/>
</dbReference>